<dbReference type="PROSITE" id="PS50850">
    <property type="entry name" value="MFS"/>
    <property type="match status" value="1"/>
</dbReference>
<feature type="transmembrane region" description="Helical" evidence="6">
    <location>
        <begin position="12"/>
        <end position="34"/>
    </location>
</feature>
<dbReference type="GO" id="GO:0022857">
    <property type="term" value="F:transmembrane transporter activity"/>
    <property type="evidence" value="ECO:0007669"/>
    <property type="project" value="InterPro"/>
</dbReference>
<dbReference type="GO" id="GO:0005886">
    <property type="term" value="C:plasma membrane"/>
    <property type="evidence" value="ECO:0007669"/>
    <property type="project" value="UniProtKB-SubCell"/>
</dbReference>
<organism evidence="8 9">
    <name type="scientific">Helicobacter brantae</name>
    <dbReference type="NCBI Taxonomy" id="375927"/>
    <lineage>
        <taxon>Bacteria</taxon>
        <taxon>Pseudomonadati</taxon>
        <taxon>Campylobacterota</taxon>
        <taxon>Epsilonproteobacteria</taxon>
        <taxon>Campylobacterales</taxon>
        <taxon>Helicobacteraceae</taxon>
        <taxon>Helicobacter</taxon>
    </lineage>
</organism>
<keyword evidence="5 6" id="KW-0472">Membrane</keyword>
<evidence type="ECO:0000256" key="6">
    <source>
        <dbReference type="SAM" id="Phobius"/>
    </source>
</evidence>
<evidence type="ECO:0000256" key="3">
    <source>
        <dbReference type="ARBA" id="ARBA00022692"/>
    </source>
</evidence>
<evidence type="ECO:0000259" key="7">
    <source>
        <dbReference type="PROSITE" id="PS50850"/>
    </source>
</evidence>
<feature type="transmembrane region" description="Helical" evidence="6">
    <location>
        <begin position="71"/>
        <end position="89"/>
    </location>
</feature>
<dbReference type="AlphaFoldDB" id="A0A3D8J1M0"/>
<dbReference type="PANTHER" id="PTHR43124">
    <property type="entry name" value="PURINE EFFLUX PUMP PBUE"/>
    <property type="match status" value="1"/>
</dbReference>
<feature type="transmembrane region" description="Helical" evidence="6">
    <location>
        <begin position="128"/>
        <end position="146"/>
    </location>
</feature>
<evidence type="ECO:0000256" key="4">
    <source>
        <dbReference type="ARBA" id="ARBA00022989"/>
    </source>
</evidence>
<feature type="transmembrane region" description="Helical" evidence="6">
    <location>
        <begin position="293"/>
        <end position="310"/>
    </location>
</feature>
<sequence>MNLLKQTLPLTLISSLRFLGLFIVMPTISVYAISLGASPLMVGLAVGGYALTQILFQTPFGILGDKFDKRYVIGIGLVIFILGSLICAWSESVYWLVAGRFIQGVGAIASVITAFISDLTPEESRTKAMAVMGGGISVSFLVAMLVGPLIGGYFGLKILFYIAGLCSLLALFLLIFKVPTPPKISHSFTAKEQYTHYLKDKNLWMMYLSSFLQKALINLGFVIIPLVLHTDFDFSTSDLWKFYAPAGVLGIFAMAPASIFAEKYGYYKRVMIAGIVAFALCFALFCYADYLRVLWIFVVGVLVFFIALDIHEPIMQSLASKYPSSSQRSSALGLFTSFGFLGSFMGALLGGVLYSHIGLFWLSLLTGLVCVAWILSLALILKNPKKLKTLYLYNTPLSANLENLEGIIDYHYTSEVLCVKYDPALIDEEEIKKAL</sequence>
<feature type="transmembrane region" description="Helical" evidence="6">
    <location>
        <begin position="204"/>
        <end position="228"/>
    </location>
</feature>
<keyword evidence="3 6" id="KW-0812">Transmembrane</keyword>
<comment type="caution">
    <text evidence="8">The sequence shown here is derived from an EMBL/GenBank/DDBJ whole genome shotgun (WGS) entry which is preliminary data.</text>
</comment>
<dbReference type="InterPro" id="IPR001958">
    <property type="entry name" value="Tet-R_TetA/multi-R_MdtG-like"/>
</dbReference>
<keyword evidence="9" id="KW-1185">Reference proteome</keyword>
<evidence type="ECO:0000313" key="8">
    <source>
        <dbReference type="EMBL" id="RDU70754.1"/>
    </source>
</evidence>
<dbReference type="Gene3D" id="1.20.1250.20">
    <property type="entry name" value="MFS general substrate transporter like domains"/>
    <property type="match status" value="1"/>
</dbReference>
<feature type="transmembrane region" description="Helical" evidence="6">
    <location>
        <begin position="331"/>
        <end position="354"/>
    </location>
</feature>
<protein>
    <submittedName>
        <fullName evidence="8">MFS transporter</fullName>
    </submittedName>
</protein>
<evidence type="ECO:0000256" key="2">
    <source>
        <dbReference type="ARBA" id="ARBA00022475"/>
    </source>
</evidence>
<dbReference type="RefSeq" id="WP_115569499.1">
    <property type="nucleotide sequence ID" value="NZ_NXLV01000006.1"/>
</dbReference>
<keyword evidence="2" id="KW-1003">Cell membrane</keyword>
<dbReference type="InterPro" id="IPR020846">
    <property type="entry name" value="MFS_dom"/>
</dbReference>
<feature type="transmembrane region" description="Helical" evidence="6">
    <location>
        <begin position="270"/>
        <end position="287"/>
    </location>
</feature>
<evidence type="ECO:0000256" key="5">
    <source>
        <dbReference type="ARBA" id="ARBA00023136"/>
    </source>
</evidence>
<dbReference type="InterPro" id="IPR036259">
    <property type="entry name" value="MFS_trans_sf"/>
</dbReference>
<dbReference type="EMBL" id="NXLV01000006">
    <property type="protein sequence ID" value="RDU70754.1"/>
    <property type="molecule type" value="Genomic_DNA"/>
</dbReference>
<keyword evidence="4 6" id="KW-1133">Transmembrane helix</keyword>
<dbReference type="Pfam" id="PF07690">
    <property type="entry name" value="MFS_1"/>
    <property type="match status" value="1"/>
</dbReference>
<comment type="subcellular location">
    <subcellularLocation>
        <location evidence="1">Cell membrane</location>
        <topology evidence="1">Multi-pass membrane protein</topology>
    </subcellularLocation>
</comment>
<feature type="transmembrane region" description="Helical" evidence="6">
    <location>
        <begin position="40"/>
        <end position="64"/>
    </location>
</feature>
<feature type="transmembrane region" description="Helical" evidence="6">
    <location>
        <begin position="158"/>
        <end position="176"/>
    </location>
</feature>
<dbReference type="Proteomes" id="UP000257045">
    <property type="component" value="Unassembled WGS sequence"/>
</dbReference>
<dbReference type="PANTHER" id="PTHR43124:SF3">
    <property type="entry name" value="CHLORAMPHENICOL EFFLUX PUMP RV0191"/>
    <property type="match status" value="1"/>
</dbReference>
<dbReference type="InterPro" id="IPR011701">
    <property type="entry name" value="MFS"/>
</dbReference>
<gene>
    <name evidence="8" type="ORF">CQA58_04310</name>
</gene>
<dbReference type="SUPFAM" id="SSF103473">
    <property type="entry name" value="MFS general substrate transporter"/>
    <property type="match status" value="1"/>
</dbReference>
<proteinExistence type="predicted"/>
<feature type="transmembrane region" description="Helical" evidence="6">
    <location>
        <begin position="360"/>
        <end position="381"/>
    </location>
</feature>
<evidence type="ECO:0000256" key="1">
    <source>
        <dbReference type="ARBA" id="ARBA00004651"/>
    </source>
</evidence>
<accession>A0A3D8J1M0</accession>
<dbReference type="CDD" id="cd17472">
    <property type="entry name" value="MFS_YajR_like"/>
    <property type="match status" value="1"/>
</dbReference>
<feature type="transmembrane region" description="Helical" evidence="6">
    <location>
        <begin position="240"/>
        <end position="261"/>
    </location>
</feature>
<dbReference type="InterPro" id="IPR050189">
    <property type="entry name" value="MFS_Efflux_Transporters"/>
</dbReference>
<feature type="transmembrane region" description="Helical" evidence="6">
    <location>
        <begin position="95"/>
        <end position="116"/>
    </location>
</feature>
<dbReference type="OrthoDB" id="9764259at2"/>
<name>A0A3D8J1M0_9HELI</name>
<dbReference type="PRINTS" id="PR01035">
    <property type="entry name" value="TCRTETA"/>
</dbReference>
<evidence type="ECO:0000313" key="9">
    <source>
        <dbReference type="Proteomes" id="UP000257045"/>
    </source>
</evidence>
<reference evidence="8 9" key="1">
    <citation type="submission" date="2018-04" db="EMBL/GenBank/DDBJ databases">
        <title>Novel Campyloabacter and Helicobacter Species and Strains.</title>
        <authorList>
            <person name="Mannion A.J."/>
            <person name="Shen Z."/>
            <person name="Fox J.G."/>
        </authorList>
    </citation>
    <scope>NUCLEOTIDE SEQUENCE [LARGE SCALE GENOMIC DNA]</scope>
    <source>
        <strain evidence="8 9">MIT 04-9366</strain>
    </source>
</reference>
<feature type="domain" description="Major facilitator superfamily (MFS) profile" evidence="7">
    <location>
        <begin position="6"/>
        <end position="385"/>
    </location>
</feature>